<dbReference type="GeneID" id="63690946"/>
<gene>
    <name evidence="3" type="ORF">DACRYDRAFT_68795</name>
</gene>
<keyword evidence="4" id="KW-1185">Reference proteome</keyword>
<dbReference type="PROSITE" id="PS51375">
    <property type="entry name" value="PPR"/>
    <property type="match status" value="2"/>
</dbReference>
<dbReference type="OMA" id="QRMLRWK"/>
<dbReference type="GO" id="GO:0003729">
    <property type="term" value="F:mRNA binding"/>
    <property type="evidence" value="ECO:0007669"/>
    <property type="project" value="TreeGrafter"/>
</dbReference>
<dbReference type="Gene3D" id="1.25.40.10">
    <property type="entry name" value="Tetratricopeptide repeat domain"/>
    <property type="match status" value="3"/>
</dbReference>
<dbReference type="PANTHER" id="PTHR47938:SF35">
    <property type="entry name" value="PENTATRICOPEPTIDE REPEAT-CONTAINING PROTEIN 4, MITOCHONDRIAL-RELATED"/>
    <property type="match status" value="1"/>
</dbReference>
<name>M5G7Z4_DACPD</name>
<dbReference type="STRING" id="1858805.M5G7Z4"/>
<reference evidence="3 4" key="1">
    <citation type="journal article" date="2012" name="Science">
        <title>The Paleozoic origin of enzymatic lignin decomposition reconstructed from 31 fungal genomes.</title>
        <authorList>
            <person name="Floudas D."/>
            <person name="Binder M."/>
            <person name="Riley R."/>
            <person name="Barry K."/>
            <person name="Blanchette R.A."/>
            <person name="Henrissat B."/>
            <person name="Martinez A.T."/>
            <person name="Otillar R."/>
            <person name="Spatafora J.W."/>
            <person name="Yadav J.S."/>
            <person name="Aerts A."/>
            <person name="Benoit I."/>
            <person name="Boyd A."/>
            <person name="Carlson A."/>
            <person name="Copeland A."/>
            <person name="Coutinho P.M."/>
            <person name="de Vries R.P."/>
            <person name="Ferreira P."/>
            <person name="Findley K."/>
            <person name="Foster B."/>
            <person name="Gaskell J."/>
            <person name="Glotzer D."/>
            <person name="Gorecki P."/>
            <person name="Heitman J."/>
            <person name="Hesse C."/>
            <person name="Hori C."/>
            <person name="Igarashi K."/>
            <person name="Jurgens J.A."/>
            <person name="Kallen N."/>
            <person name="Kersten P."/>
            <person name="Kohler A."/>
            <person name="Kuees U."/>
            <person name="Kumar T.K.A."/>
            <person name="Kuo A."/>
            <person name="LaButti K."/>
            <person name="Larrondo L.F."/>
            <person name="Lindquist E."/>
            <person name="Ling A."/>
            <person name="Lombard V."/>
            <person name="Lucas S."/>
            <person name="Lundell T."/>
            <person name="Martin R."/>
            <person name="McLaughlin D.J."/>
            <person name="Morgenstern I."/>
            <person name="Morin E."/>
            <person name="Murat C."/>
            <person name="Nagy L.G."/>
            <person name="Nolan M."/>
            <person name="Ohm R.A."/>
            <person name="Patyshakuliyeva A."/>
            <person name="Rokas A."/>
            <person name="Ruiz-Duenas F.J."/>
            <person name="Sabat G."/>
            <person name="Salamov A."/>
            <person name="Samejima M."/>
            <person name="Schmutz J."/>
            <person name="Slot J.C."/>
            <person name="St John F."/>
            <person name="Stenlid J."/>
            <person name="Sun H."/>
            <person name="Sun S."/>
            <person name="Syed K."/>
            <person name="Tsang A."/>
            <person name="Wiebenga A."/>
            <person name="Young D."/>
            <person name="Pisabarro A."/>
            <person name="Eastwood D.C."/>
            <person name="Martin F."/>
            <person name="Cullen D."/>
            <person name="Grigoriev I.V."/>
            <person name="Hibbett D.S."/>
        </authorList>
    </citation>
    <scope>NUCLEOTIDE SEQUENCE [LARGE SCALE GENOMIC DNA]</scope>
    <source>
        <strain evidence="3 4">DJM-731 SS1</strain>
    </source>
</reference>
<dbReference type="OrthoDB" id="185373at2759"/>
<dbReference type="RefSeq" id="XP_040626785.1">
    <property type="nucleotide sequence ID" value="XM_040775884.1"/>
</dbReference>
<evidence type="ECO:0000256" key="1">
    <source>
        <dbReference type="PROSITE-ProRule" id="PRU00708"/>
    </source>
</evidence>
<dbReference type="Proteomes" id="UP000030653">
    <property type="component" value="Unassembled WGS sequence"/>
</dbReference>
<feature type="region of interest" description="Disordered" evidence="2">
    <location>
        <begin position="1"/>
        <end position="30"/>
    </location>
</feature>
<dbReference type="NCBIfam" id="TIGR00756">
    <property type="entry name" value="PPR"/>
    <property type="match status" value="1"/>
</dbReference>
<evidence type="ECO:0000313" key="4">
    <source>
        <dbReference type="Proteomes" id="UP000030653"/>
    </source>
</evidence>
<accession>M5G7Z4</accession>
<proteinExistence type="predicted"/>
<dbReference type="InterPro" id="IPR002885">
    <property type="entry name" value="PPR_rpt"/>
</dbReference>
<dbReference type="InterPro" id="IPR011990">
    <property type="entry name" value="TPR-like_helical_dom_sf"/>
</dbReference>
<dbReference type="HOGENOM" id="CLU_324654_0_0_1"/>
<sequence>MHSKSIGPQTEWRHHASQNRRGKLQFDRNASPKALKQEYSTARLENEIKKMLLQPPRAPAAIPRLRSIREVLWDSGRIREANLAHLFAQLSAKQGFHDDVFSILEELHDAGVTLLPLQYENIVEQLGEAFAWKPLLDLVELVHSKISRTTSRILKLRISALVGLGDYRSLDGILAEFGEWNIKPDRETYERLIAGWMHVSNIEKVQSLIDLMKSSGYHITANTWKALVAGYTSRNTSTVEERVLTILRGLSVTGGCEQVHKVLTDCLVRHDISGANFILNLFEPSPIPERHQAMHIAETARNSLAPNARTFAILLKHLPNIVGYGEVPKLWRHMETLGITPTGQTIAALMEAHIQVGNLSMAGRIAYDICRPKLSSDIQNAWRQLFNWPAEPNSIGFRHYSPDIQIFEALLHGVLENTGLRGVLLLIPAMHATNIEPTSRTVLLILKFVRQRMNVEVPGLSQLVNALASHTKQRGPSLHHLNELLLAAVEDNESKSQNIGWKSFYSRLISPKGNPEHITSDPSMTMTAGLVVSHAAGGEFNSVVDSLKDKGQTPDAFTYNLRLRYEAITKGDMAAAERVLADMLDRGIRPNVHHWLDLMRGCIRLGNMASAERIIDAMRYMKFEVDVRTYTVLMHGYAGIHEPEEAMRVFQTMLEHDIRPDWGAVDALAGAYYGAKQLDEARQVLLEYWSYVAPFPPELLHAPLSILIANFRAAQHKAQPVNIHSWDGGYVTDGKMSGPQRHSHAKDITKAVINSWTTVFGDKGNRSLLNYSESNPLGTVSRSVFFISKYRERVLRRLGKRIWLMRGEAIQAWERESGKKWAEQSSKDREALKLQACLMLHPAELRVFNSWDVVREGTFQFDHAIVSPSAFDEESKFTAPTELRLRAAD</sequence>
<feature type="repeat" description="PPR" evidence="1">
    <location>
        <begin position="555"/>
        <end position="590"/>
    </location>
</feature>
<dbReference type="PANTHER" id="PTHR47938">
    <property type="entry name" value="RESPIRATORY COMPLEX I CHAPERONE (CIA84), PUTATIVE (AFU_ORTHOLOGUE AFUA_2G06020)-RELATED"/>
    <property type="match status" value="1"/>
</dbReference>
<evidence type="ECO:0000256" key="2">
    <source>
        <dbReference type="SAM" id="MobiDB-lite"/>
    </source>
</evidence>
<dbReference type="EMBL" id="JH795868">
    <property type="protein sequence ID" value="EJT99887.1"/>
    <property type="molecule type" value="Genomic_DNA"/>
</dbReference>
<organism evidence="3 4">
    <name type="scientific">Dacryopinax primogenitus (strain DJM 731)</name>
    <name type="common">Brown rot fungus</name>
    <dbReference type="NCBI Taxonomy" id="1858805"/>
    <lineage>
        <taxon>Eukaryota</taxon>
        <taxon>Fungi</taxon>
        <taxon>Dikarya</taxon>
        <taxon>Basidiomycota</taxon>
        <taxon>Agaricomycotina</taxon>
        <taxon>Dacrymycetes</taxon>
        <taxon>Dacrymycetales</taxon>
        <taxon>Dacrymycetaceae</taxon>
        <taxon>Dacryopinax</taxon>
    </lineage>
</organism>
<feature type="repeat" description="PPR" evidence="1">
    <location>
        <begin position="626"/>
        <end position="660"/>
    </location>
</feature>
<protein>
    <recommendedName>
        <fullName evidence="5">Pentacotripeptide-repeat region of PRORP domain-containing protein</fullName>
    </recommendedName>
</protein>
<evidence type="ECO:0000313" key="3">
    <source>
        <dbReference type="EMBL" id="EJT99887.1"/>
    </source>
</evidence>
<evidence type="ECO:0008006" key="5">
    <source>
        <dbReference type="Google" id="ProtNLM"/>
    </source>
</evidence>
<dbReference type="AlphaFoldDB" id="M5G7Z4"/>
<dbReference type="Pfam" id="PF13812">
    <property type="entry name" value="PPR_3"/>
    <property type="match status" value="1"/>
</dbReference>